<evidence type="ECO:0000313" key="3">
    <source>
        <dbReference type="Proteomes" id="UP001172684"/>
    </source>
</evidence>
<evidence type="ECO:0000313" key="2">
    <source>
        <dbReference type="EMBL" id="KAJ9668565.1"/>
    </source>
</evidence>
<accession>A0ABQ9P1S5</accession>
<dbReference type="Pfam" id="PF00339">
    <property type="entry name" value="Arrestin_N"/>
    <property type="match status" value="1"/>
</dbReference>
<dbReference type="InterPro" id="IPR011021">
    <property type="entry name" value="Arrestin-like_N"/>
</dbReference>
<dbReference type="EMBL" id="JAPDRL010000006">
    <property type="protein sequence ID" value="KAJ9668565.1"/>
    <property type="molecule type" value="Genomic_DNA"/>
</dbReference>
<keyword evidence="3" id="KW-1185">Reference proteome</keyword>
<protein>
    <recommendedName>
        <fullName evidence="1">Arrestin-like N-terminal domain-containing protein</fullName>
    </recommendedName>
</protein>
<dbReference type="Gene3D" id="2.60.40.640">
    <property type="match status" value="1"/>
</dbReference>
<comment type="caution">
    <text evidence="2">The sequence shown here is derived from an EMBL/GenBank/DDBJ whole genome shotgun (WGS) entry which is preliminary data.</text>
</comment>
<dbReference type="Proteomes" id="UP001172684">
    <property type="component" value="Unassembled WGS sequence"/>
</dbReference>
<organism evidence="2 3">
    <name type="scientific">Coniosporium apollinis</name>
    <dbReference type="NCBI Taxonomy" id="61459"/>
    <lineage>
        <taxon>Eukaryota</taxon>
        <taxon>Fungi</taxon>
        <taxon>Dikarya</taxon>
        <taxon>Ascomycota</taxon>
        <taxon>Pezizomycotina</taxon>
        <taxon>Dothideomycetes</taxon>
        <taxon>Dothideomycetes incertae sedis</taxon>
        <taxon>Coniosporium</taxon>
    </lineage>
</organism>
<evidence type="ECO:0000259" key="1">
    <source>
        <dbReference type="Pfam" id="PF00339"/>
    </source>
</evidence>
<feature type="domain" description="Arrestin-like N-terminal" evidence="1">
    <location>
        <begin position="6"/>
        <end position="106"/>
    </location>
</feature>
<dbReference type="InterPro" id="IPR014752">
    <property type="entry name" value="Arrestin-like_C"/>
</dbReference>
<sequence length="390" mass="43707">MAPRFTIVMDDAADKTYIPGDKVSGMVILDVPRKLKRKALMLSFIGEFRYVYYTSGGGPYSYYQQAYIAGIPFLKFDQTLHPGPVNLANEKRVWTFDFKFPKEFTPFYAQNSTVGWDSLLPSSILPSSKAPIISFQHLQFGHAAKQPPGAPEIQVVTLKGQHRNSGKLPSSIHALGEKFTDGRPNWETHTPCIQFVPKIHAPKGTTPDQQIPLSLAIELRHGKDASDGQTRPRLVLETVSVHVANSWVHRRRKKGDRLVHREALQIDVPLNDTPVSLVEQFELQDAEPSFAFPVGGGCLAREYYLTVILRLRYLDKTFKIKLKKIPVEVGPKYDPRMASLPADLRPAPPAEIPPLGIPFALPPDLFKAEKQKRRAARKARVKKVFARSAG</sequence>
<proteinExistence type="predicted"/>
<reference evidence="2" key="1">
    <citation type="submission" date="2022-10" db="EMBL/GenBank/DDBJ databases">
        <title>Culturing micro-colonial fungi from biological soil crusts in the Mojave desert and describing Neophaeococcomyces mojavensis, and introducing the new genera and species Taxawa tesnikishii.</title>
        <authorList>
            <person name="Kurbessoian T."/>
            <person name="Stajich J.E."/>
        </authorList>
    </citation>
    <scope>NUCLEOTIDE SEQUENCE</scope>
    <source>
        <strain evidence="2">TK_1</strain>
    </source>
</reference>
<name>A0ABQ9P1S5_9PEZI</name>
<gene>
    <name evidence="2" type="ORF">H2201_001207</name>
</gene>